<evidence type="ECO:0000313" key="4">
    <source>
        <dbReference type="Proteomes" id="UP000278807"/>
    </source>
</evidence>
<proteinExistence type="predicted"/>
<dbReference type="Pfam" id="PF21773">
    <property type="entry name" value="ODAD1_CC"/>
    <property type="match status" value="1"/>
</dbReference>
<dbReference type="Proteomes" id="UP000278807">
    <property type="component" value="Unassembled WGS sequence"/>
</dbReference>
<organism evidence="5">
    <name type="scientific">Rodentolepis nana</name>
    <name type="common">Dwarf tapeworm</name>
    <name type="synonym">Hymenolepis nana</name>
    <dbReference type="NCBI Taxonomy" id="102285"/>
    <lineage>
        <taxon>Eukaryota</taxon>
        <taxon>Metazoa</taxon>
        <taxon>Spiralia</taxon>
        <taxon>Lophotrochozoa</taxon>
        <taxon>Platyhelminthes</taxon>
        <taxon>Cestoda</taxon>
        <taxon>Eucestoda</taxon>
        <taxon>Cyclophyllidea</taxon>
        <taxon>Hymenolepididae</taxon>
        <taxon>Rodentolepis</taxon>
    </lineage>
</organism>
<keyword evidence="4" id="KW-1185">Reference proteome</keyword>
<dbReference type="PANTHER" id="PTHR21694:SF18">
    <property type="entry name" value="COILED-COIL DOMAIN-CONTAINING PROTEIN 63"/>
    <property type="match status" value="1"/>
</dbReference>
<name>A0A0R3TDB1_RODNA</name>
<evidence type="ECO:0000313" key="5">
    <source>
        <dbReference type="WBParaSite" id="HNAJ_0000505001-mRNA-1"/>
    </source>
</evidence>
<gene>
    <name evidence="3" type="ORF">HNAJ_LOCUS5048</name>
</gene>
<dbReference type="EMBL" id="UZAE01003992">
    <property type="protein sequence ID" value="VDO00908.1"/>
    <property type="molecule type" value="Genomic_DNA"/>
</dbReference>
<evidence type="ECO:0000259" key="2">
    <source>
        <dbReference type="Pfam" id="PF21773"/>
    </source>
</evidence>
<dbReference type="InterPro" id="IPR049258">
    <property type="entry name" value="ODAD1_CC"/>
</dbReference>
<dbReference type="PANTHER" id="PTHR21694">
    <property type="entry name" value="COILED-COIL DOMAIN-CONTAINING PROTEIN 63"/>
    <property type="match status" value="1"/>
</dbReference>
<accession>A0A0R3TDB1</accession>
<reference evidence="3 4" key="2">
    <citation type="submission" date="2018-11" db="EMBL/GenBank/DDBJ databases">
        <authorList>
            <consortium name="Pathogen Informatics"/>
        </authorList>
    </citation>
    <scope>NUCLEOTIDE SEQUENCE [LARGE SCALE GENOMIC DNA]</scope>
</reference>
<protein>
    <submittedName>
        <fullName evidence="5">DUF4200 domain-containing protein</fullName>
    </submittedName>
</protein>
<dbReference type="AlphaFoldDB" id="A0A0R3TDB1"/>
<evidence type="ECO:0000313" key="3">
    <source>
        <dbReference type="EMBL" id="VDO00908.1"/>
    </source>
</evidence>
<dbReference type="OrthoDB" id="6251942at2759"/>
<keyword evidence="1" id="KW-0175">Coiled coil</keyword>
<dbReference type="InterPro" id="IPR051876">
    <property type="entry name" value="ODA-DC/CCD"/>
</dbReference>
<dbReference type="WBParaSite" id="HNAJ_0000505001-mRNA-1">
    <property type="protein sequence ID" value="HNAJ_0000505001-mRNA-1"/>
    <property type="gene ID" value="HNAJ_0000505001"/>
</dbReference>
<sequence length="319" mass="37049">MYIERRQFINDLKKHQSHLEEISQRKNTAITKSIKVYDEREKLQRKILDISAKFTKESDSFEAEVKERQRSNNYVNRLNDFKKIISKCRYRKSVLPTKGEDPALNYETQLNQIEIYEGAFHKLFQILGVKEVSQIITNFKTNEEEIHRSVEYINKNNVDRSRLKKEIDMLEEQKFHTMASMKTNDDKFRQQILKLDAVKEEYSHASSGKLTLSKNLCSTKRILELVLAGIKQLALLVHCVIDPEEDMDSLVPFSVERVMLAIEDRIGYLHSVYKSRKAMPLAERQTTEDIVRDTESLTDSAISEGGTLTRSIDDLPSVG</sequence>
<feature type="domain" description="ODAD1 central coiled coil region" evidence="2">
    <location>
        <begin position="1"/>
        <end position="239"/>
    </location>
</feature>
<reference evidence="5" key="1">
    <citation type="submission" date="2017-02" db="UniProtKB">
        <authorList>
            <consortium name="WormBaseParasite"/>
        </authorList>
    </citation>
    <scope>IDENTIFICATION</scope>
</reference>
<evidence type="ECO:0000256" key="1">
    <source>
        <dbReference type="ARBA" id="ARBA00023054"/>
    </source>
</evidence>